<protein>
    <recommendedName>
        <fullName evidence="10">SET domain-containing protein</fullName>
    </recommendedName>
</protein>
<dbReference type="OrthoDB" id="6627536at2759"/>
<keyword evidence="6" id="KW-0949">S-adenosyl-L-methionine</keyword>
<evidence type="ECO:0000256" key="9">
    <source>
        <dbReference type="SAM" id="MobiDB-lite"/>
    </source>
</evidence>
<feature type="region of interest" description="Disordered" evidence="9">
    <location>
        <begin position="275"/>
        <end position="316"/>
    </location>
</feature>
<dbReference type="OMA" id="KQDCPRC"/>
<accession>A0A284QM86</accession>
<evidence type="ECO:0000256" key="2">
    <source>
        <dbReference type="ARBA" id="ARBA00004286"/>
    </source>
</evidence>
<dbReference type="GO" id="GO:0032259">
    <property type="term" value="P:methylation"/>
    <property type="evidence" value="ECO:0007669"/>
    <property type="project" value="UniProtKB-KW"/>
</dbReference>
<dbReference type="GO" id="GO:0005694">
    <property type="term" value="C:chromosome"/>
    <property type="evidence" value="ECO:0007669"/>
    <property type="project" value="UniProtKB-SubCell"/>
</dbReference>
<dbReference type="AlphaFoldDB" id="A0A284QM86"/>
<feature type="compositionally biased region" description="Acidic residues" evidence="9">
    <location>
        <begin position="282"/>
        <end position="306"/>
    </location>
</feature>
<keyword evidence="3" id="KW-0158">Chromosome</keyword>
<dbReference type="InterPro" id="IPR039977">
    <property type="entry name" value="Suv4-20/Set9"/>
</dbReference>
<feature type="compositionally biased region" description="Basic residues" evidence="9">
    <location>
        <begin position="678"/>
        <end position="690"/>
    </location>
</feature>
<dbReference type="STRING" id="47428.A0A284QM86"/>
<reference evidence="12" key="1">
    <citation type="journal article" date="2017" name="Nat. Ecol. Evol.">
        <title>Genome expansion and lineage-specific genetic innovations in the forest pathogenic fungi Armillaria.</title>
        <authorList>
            <person name="Sipos G."/>
            <person name="Prasanna A.N."/>
            <person name="Walter M.C."/>
            <person name="O'Connor E."/>
            <person name="Balint B."/>
            <person name="Krizsan K."/>
            <person name="Kiss B."/>
            <person name="Hess J."/>
            <person name="Varga T."/>
            <person name="Slot J."/>
            <person name="Riley R."/>
            <person name="Boka B."/>
            <person name="Rigling D."/>
            <person name="Barry K."/>
            <person name="Lee J."/>
            <person name="Mihaltcheva S."/>
            <person name="LaButti K."/>
            <person name="Lipzen A."/>
            <person name="Waldron R."/>
            <person name="Moloney N.M."/>
            <person name="Sperisen C."/>
            <person name="Kredics L."/>
            <person name="Vagvoelgyi C."/>
            <person name="Patrignani A."/>
            <person name="Fitzpatrick D."/>
            <person name="Nagy I."/>
            <person name="Doyle S."/>
            <person name="Anderson J.B."/>
            <person name="Grigoriev I.V."/>
            <person name="Gueldener U."/>
            <person name="Muensterkoetter M."/>
            <person name="Nagy L.G."/>
        </authorList>
    </citation>
    <scope>NUCLEOTIDE SEQUENCE [LARGE SCALE GENOMIC DNA]</scope>
    <source>
        <strain evidence="12">C18/9</strain>
    </source>
</reference>
<dbReference type="InterPro" id="IPR001214">
    <property type="entry name" value="SET_dom"/>
</dbReference>
<dbReference type="PROSITE" id="PS50280">
    <property type="entry name" value="SET"/>
    <property type="match status" value="1"/>
</dbReference>
<feature type="compositionally biased region" description="Basic and acidic residues" evidence="9">
    <location>
        <begin position="885"/>
        <end position="903"/>
    </location>
</feature>
<feature type="domain" description="SET" evidence="10">
    <location>
        <begin position="133"/>
        <end position="255"/>
    </location>
</feature>
<evidence type="ECO:0000256" key="7">
    <source>
        <dbReference type="ARBA" id="ARBA00022853"/>
    </source>
</evidence>
<dbReference type="EMBL" id="FUEG01000001">
    <property type="protein sequence ID" value="SJK97579.1"/>
    <property type="molecule type" value="Genomic_DNA"/>
</dbReference>
<feature type="region of interest" description="Disordered" evidence="9">
    <location>
        <begin position="647"/>
        <end position="699"/>
    </location>
</feature>
<keyword evidence="7" id="KW-0156">Chromatin regulator</keyword>
<evidence type="ECO:0000259" key="10">
    <source>
        <dbReference type="PROSITE" id="PS50280"/>
    </source>
</evidence>
<feature type="compositionally biased region" description="Low complexity" evidence="9">
    <location>
        <begin position="384"/>
        <end position="409"/>
    </location>
</feature>
<keyword evidence="4" id="KW-0489">Methyltransferase</keyword>
<evidence type="ECO:0000256" key="1">
    <source>
        <dbReference type="ARBA" id="ARBA00004123"/>
    </source>
</evidence>
<feature type="compositionally biased region" description="Basic and acidic residues" evidence="9">
    <location>
        <begin position="465"/>
        <end position="484"/>
    </location>
</feature>
<evidence type="ECO:0000313" key="11">
    <source>
        <dbReference type="EMBL" id="SJK97579.1"/>
    </source>
</evidence>
<name>A0A284QM86_ARMOS</name>
<keyword evidence="12" id="KW-1185">Reference proteome</keyword>
<dbReference type="Gene3D" id="1.10.10.1700">
    <property type="entry name" value="Histone-lysine N-methyltransferase"/>
    <property type="match status" value="1"/>
</dbReference>
<evidence type="ECO:0000313" key="12">
    <source>
        <dbReference type="Proteomes" id="UP000219338"/>
    </source>
</evidence>
<proteinExistence type="predicted"/>
<gene>
    <name evidence="11" type="ORF">ARMOST_00831</name>
</gene>
<evidence type="ECO:0000256" key="4">
    <source>
        <dbReference type="ARBA" id="ARBA00022603"/>
    </source>
</evidence>
<dbReference type="PANTHER" id="PTHR12977:SF4">
    <property type="entry name" value="HISTONE-LYSINE N-METHYLTRANSFERASE KMT5B"/>
    <property type="match status" value="1"/>
</dbReference>
<feature type="region of interest" description="Disordered" evidence="9">
    <location>
        <begin position="366"/>
        <end position="529"/>
    </location>
</feature>
<dbReference type="Pfam" id="PF00856">
    <property type="entry name" value="SET"/>
    <property type="match status" value="1"/>
</dbReference>
<feature type="compositionally biased region" description="Basic and acidic residues" evidence="9">
    <location>
        <begin position="781"/>
        <end position="811"/>
    </location>
</feature>
<feature type="region of interest" description="Disordered" evidence="9">
    <location>
        <begin position="934"/>
        <end position="968"/>
    </location>
</feature>
<evidence type="ECO:0000256" key="8">
    <source>
        <dbReference type="ARBA" id="ARBA00023242"/>
    </source>
</evidence>
<evidence type="ECO:0000256" key="5">
    <source>
        <dbReference type="ARBA" id="ARBA00022679"/>
    </source>
</evidence>
<dbReference type="Gene3D" id="2.170.270.10">
    <property type="entry name" value="SET domain"/>
    <property type="match status" value="1"/>
</dbReference>
<dbReference type="Proteomes" id="UP000219338">
    <property type="component" value="Unassembled WGS sequence"/>
</dbReference>
<dbReference type="SUPFAM" id="SSF82199">
    <property type="entry name" value="SET domain"/>
    <property type="match status" value="1"/>
</dbReference>
<feature type="compositionally biased region" description="Polar residues" evidence="9">
    <location>
        <begin position="446"/>
        <end position="463"/>
    </location>
</feature>
<feature type="compositionally biased region" description="Basic and acidic residues" evidence="9">
    <location>
        <begin position="747"/>
        <end position="760"/>
    </location>
</feature>
<dbReference type="CDD" id="cd10524">
    <property type="entry name" value="SET_Suv4-20-like"/>
    <property type="match status" value="1"/>
</dbReference>
<dbReference type="SMART" id="SM00317">
    <property type="entry name" value="SET"/>
    <property type="match status" value="1"/>
</dbReference>
<feature type="compositionally biased region" description="Basic and acidic residues" evidence="9">
    <location>
        <begin position="497"/>
        <end position="519"/>
    </location>
</feature>
<dbReference type="GO" id="GO:0042799">
    <property type="term" value="F:histone H4K20 methyltransferase activity"/>
    <property type="evidence" value="ECO:0007669"/>
    <property type="project" value="UniProtKB-ARBA"/>
</dbReference>
<dbReference type="InterPro" id="IPR046341">
    <property type="entry name" value="SET_dom_sf"/>
</dbReference>
<dbReference type="InterPro" id="IPR041938">
    <property type="entry name" value="Hist-Lys_N-MTase_N"/>
</dbReference>
<keyword evidence="8" id="KW-0539">Nucleus</keyword>
<dbReference type="GO" id="GO:0005634">
    <property type="term" value="C:nucleus"/>
    <property type="evidence" value="ECO:0007669"/>
    <property type="project" value="UniProtKB-SubCell"/>
</dbReference>
<dbReference type="PANTHER" id="PTHR12977">
    <property type="entry name" value="SUPPRESSOR OF VARIEGATION 4-20-RELATED"/>
    <property type="match status" value="1"/>
</dbReference>
<evidence type="ECO:0000256" key="6">
    <source>
        <dbReference type="ARBA" id="ARBA00022691"/>
    </source>
</evidence>
<organism evidence="11 12">
    <name type="scientific">Armillaria ostoyae</name>
    <name type="common">Armillaria root rot fungus</name>
    <dbReference type="NCBI Taxonomy" id="47428"/>
    <lineage>
        <taxon>Eukaryota</taxon>
        <taxon>Fungi</taxon>
        <taxon>Dikarya</taxon>
        <taxon>Basidiomycota</taxon>
        <taxon>Agaricomycotina</taxon>
        <taxon>Agaricomycetes</taxon>
        <taxon>Agaricomycetidae</taxon>
        <taxon>Agaricales</taxon>
        <taxon>Marasmiineae</taxon>
        <taxon>Physalacriaceae</taxon>
        <taxon>Armillaria</taxon>
    </lineage>
</organism>
<feature type="compositionally biased region" description="Basic and acidic residues" evidence="9">
    <location>
        <begin position="660"/>
        <end position="677"/>
    </location>
</feature>
<sequence length="1042" mass="115286">MAPAASPAHASSKDQRSWRPVKVMNMGDLSKDDDFLSHLLVEKLGTGAVPLLVHKMDSSRRLPKCDAQELLRIVRRLVVVKGPVQVATRQAVDELLLLVPIRYYFETEGYDTHQMNAFATHASRYFELYHPSGSIEISHTSRYSHRTGKSELCILATRNLPTGTVITELKGSMANLSEEEDQELKRTDLVNSDIRRDFSVIHSKSMKKNHLFLGPARFVNHDCDNNCELFREGRYITFRTLRPIAIGEEITAHYGDSYFGRRNKHCLCETCEKKGRGGYAPDQDDDDPASDSDSDIDERDAAENAEEGAPVDINLNERRTRRGVYAIARQQDESDESEEEGDDAVLLADAKNIPDEGEVEMTAEIESESDLTSLTSGVASDEQLSSLSSIPTSPLTPSRSLSSLSSLTSVEDSAPPPPTTPQSSKSTPYRSIISTRRQKAREAQEQFGSNSSSPSIASKTPMSTVDKRETRSASSGKGKEKEKTLSTPLSTPSRSSKGKEKATLKEKVKVKKEDSEPRILRTRPTPAASSNDILKELPKVPEVPRDADGKPLPLCATCHNILPVISVDSKVVWGLGLEISKKKKNKQDCPRCMRHFAIYGQPWPRRLPLPGSASVSIATPREVSPVDSTPSRRITHKALVALNHKLAAAASVSPRGRKRPSPEDDHPSKRQKLDQRSAKSRSVSHARSRGRTSLSVAHNRVVSASAGAIEKRRRGRPRLRSLSISAIVKQEPEDDDVLRVPPAPFKDQPRNHNGRFDKKPGMKGGPRRRQQQSVPTPILSRAERASEREKMKLKLEREQEQEQEQEQEHDAVSLSDDEGSKRSRDDEDDYDDDDHAIKRKKHERNPKPAGMPSGSFVANPNPQTFAMSSWKTRFSPGAASESSEESDKGPVTPDDHFSPEPDIRVSVNWVPPPSPVALTFKPSPHNFARRNLSLTLSKPSMGGRIKDAVEPDASSSSSPIDSDQPGGERLDAVWMKEGACDPNQISEIDGFGRLQHIYTAIPSPIKSANRLVGRLSSFKCDMPLRPPHFINAGWESCSDSGE</sequence>
<feature type="compositionally biased region" description="Low complexity" evidence="9">
    <location>
        <begin position="951"/>
        <end position="965"/>
    </location>
</feature>
<feature type="region of interest" description="Disordered" evidence="9">
    <location>
        <begin position="731"/>
        <end position="908"/>
    </location>
</feature>
<comment type="subcellular location">
    <subcellularLocation>
        <location evidence="2">Chromosome</location>
    </subcellularLocation>
    <subcellularLocation>
        <location evidence="1">Nucleus</location>
    </subcellularLocation>
</comment>
<feature type="compositionally biased region" description="Low complexity" evidence="9">
    <location>
        <begin position="485"/>
        <end position="495"/>
    </location>
</feature>
<feature type="compositionally biased region" description="Polar residues" evidence="9">
    <location>
        <begin position="856"/>
        <end position="872"/>
    </location>
</feature>
<keyword evidence="5" id="KW-0808">Transferase</keyword>
<evidence type="ECO:0000256" key="3">
    <source>
        <dbReference type="ARBA" id="ARBA00022454"/>
    </source>
</evidence>